<reference evidence="1" key="2">
    <citation type="submission" date="2018-10" db="UniProtKB">
        <authorList>
            <consortium name="EnsemblPlants"/>
        </authorList>
    </citation>
    <scope>IDENTIFICATION</scope>
</reference>
<dbReference type="Gramene" id="TraesROB_scaffold_012096_01G000200.1">
    <property type="protein sequence ID" value="TraesROB_scaffold_012096_01G000200.1"/>
    <property type="gene ID" value="TraesROB_scaffold_012096_01G000200"/>
</dbReference>
<dbReference type="Gramene" id="TraesCS6A03G0583500.1">
    <property type="protein sequence ID" value="TraesCS6A03G0583500.1.CDS"/>
    <property type="gene ID" value="TraesCS6A03G0583500"/>
</dbReference>
<dbReference type="Gramene" id="TraesRN6A0100557500.1">
    <property type="protein sequence ID" value="TraesRN6A0100557500.1"/>
    <property type="gene ID" value="TraesRN6A0100557500"/>
</dbReference>
<sequence length="243" mass="27315">MPTELKRTVEDGDDSTSTRLRQKIVVPEKPVYLVVAHKAEPAYSILSVGTMAPKIPLHLSQRGMSFTAMESPQGSWIVVVGGDEQIHTTIFDVTASKEWQGPWLHTNKMEPILFPHRDQLYVLSSHPSVKRGAMGLDYLPWFEQIKTSRTAALTKPSPDKAARKYRKYMGTCGYDVEKKVWEMVHEMNLPFLGQAVPHGDQLFLARSKERDGAYVVYYMHVGQSTSGTSELSIIEVPLVMPKA</sequence>
<reference evidence="1" key="1">
    <citation type="submission" date="2018-08" db="EMBL/GenBank/DDBJ databases">
        <authorList>
            <person name="Rossello M."/>
        </authorList>
    </citation>
    <scope>NUCLEOTIDE SEQUENCE [LARGE SCALE GENOMIC DNA]</scope>
    <source>
        <strain evidence="1">cv. Chinese Spring</strain>
    </source>
</reference>
<dbReference type="Gramene" id="TraesARI6A03G03295710.1">
    <property type="protein sequence ID" value="TraesARI6A03G03295710.1"/>
    <property type="gene ID" value="TraesARI6A03G03295710"/>
</dbReference>
<dbReference type="Gramene" id="TraesCLE_scaffold_137789_01G000100.1">
    <property type="protein sequence ID" value="TraesCLE_scaffold_137789_01G000100.1"/>
    <property type="gene ID" value="TraesCLE_scaffold_137789_01G000100"/>
</dbReference>
<dbReference type="Gramene" id="TraesCS6A02G212500.1">
    <property type="protein sequence ID" value="TraesCS6A02G212500.1"/>
    <property type="gene ID" value="TraesCS6A02G212500"/>
</dbReference>
<dbReference type="Gramene" id="TraesNOR6A03G03371820.1">
    <property type="protein sequence ID" value="TraesNOR6A03G03371820.1"/>
    <property type="gene ID" value="TraesNOR6A03G03371820"/>
</dbReference>
<protein>
    <submittedName>
        <fullName evidence="1">Uncharacterized protein</fullName>
    </submittedName>
</protein>
<proteinExistence type="predicted"/>
<name>A0A3B6NR82_WHEAT</name>
<dbReference type="Gramene" id="TraesCAD_scaffold_009032_01G000200.1">
    <property type="protein sequence ID" value="TraesCAD_scaffold_009032_01G000200.1"/>
    <property type="gene ID" value="TraesCAD_scaffold_009032_01G000200"/>
</dbReference>
<dbReference type="AlphaFoldDB" id="A0A3B6NR82"/>
<evidence type="ECO:0000313" key="1">
    <source>
        <dbReference type="EnsemblPlants" id="TraesCS6A02G212500.1"/>
    </source>
</evidence>
<dbReference type="Gramene" id="TraesSYM6A03G03280810.1">
    <property type="protein sequence ID" value="TraesSYM6A03G03280810.1"/>
    <property type="gene ID" value="TraesSYM6A03G03280810"/>
</dbReference>
<accession>A0A3B6NR82</accession>
<evidence type="ECO:0000313" key="2">
    <source>
        <dbReference type="Proteomes" id="UP000019116"/>
    </source>
</evidence>
<dbReference type="Gramene" id="TraesSTA6A03G03330130.1">
    <property type="protein sequence ID" value="TraesSTA6A03G03330130.1"/>
    <property type="gene ID" value="TraesSTA6A03G03330130"/>
</dbReference>
<dbReference type="Gramene" id="TraesMAC6A03G03339200.1">
    <property type="protein sequence ID" value="TraesMAC6A03G03339200.1"/>
    <property type="gene ID" value="TraesMAC6A03G03339200"/>
</dbReference>
<dbReference type="Gramene" id="TraesJUL6A03G03365990.1">
    <property type="protein sequence ID" value="TraesJUL6A03G03365990.1"/>
    <property type="gene ID" value="TraesJUL6A03G03365990"/>
</dbReference>
<organism evidence="1">
    <name type="scientific">Triticum aestivum</name>
    <name type="common">Wheat</name>
    <dbReference type="NCBI Taxonomy" id="4565"/>
    <lineage>
        <taxon>Eukaryota</taxon>
        <taxon>Viridiplantae</taxon>
        <taxon>Streptophyta</taxon>
        <taxon>Embryophyta</taxon>
        <taxon>Tracheophyta</taxon>
        <taxon>Spermatophyta</taxon>
        <taxon>Magnoliopsida</taxon>
        <taxon>Liliopsida</taxon>
        <taxon>Poales</taxon>
        <taxon>Poaceae</taxon>
        <taxon>BOP clade</taxon>
        <taxon>Pooideae</taxon>
        <taxon>Triticodae</taxon>
        <taxon>Triticeae</taxon>
        <taxon>Triticinae</taxon>
        <taxon>Triticum</taxon>
    </lineage>
</organism>
<dbReference type="Gramene" id="TraesJAG6A03G03332800.1">
    <property type="protein sequence ID" value="TraesJAG6A03G03332800.1"/>
    <property type="gene ID" value="TraesJAG6A03G03332800"/>
</dbReference>
<dbReference type="InterPro" id="IPR012871">
    <property type="entry name" value="DUF1668_ORYSA"/>
</dbReference>
<dbReference type="Gramene" id="TraesWEE_scaffold_015446_01G000200.1">
    <property type="protein sequence ID" value="TraesWEE_scaffold_015446_01G000200.1"/>
    <property type="gene ID" value="TraesWEE_scaffold_015446_01G000200"/>
</dbReference>
<dbReference type="Proteomes" id="UP000019116">
    <property type="component" value="Chromosome 6A"/>
</dbReference>
<dbReference type="Pfam" id="PF07893">
    <property type="entry name" value="DUF1668"/>
    <property type="match status" value="2"/>
</dbReference>
<dbReference type="Gramene" id="TraesLAC6A03G03294910.1">
    <property type="protein sequence ID" value="TraesLAC6A03G03294910.1"/>
    <property type="gene ID" value="TraesLAC6A03G03294910"/>
</dbReference>
<dbReference type="Gramene" id="TraesLDM6A03G03342960.1">
    <property type="protein sequence ID" value="TraesLDM6A03G03342960.1"/>
    <property type="gene ID" value="TraesLDM6A03G03342960"/>
</dbReference>
<keyword evidence="2" id="KW-1185">Reference proteome</keyword>
<dbReference type="EnsemblPlants" id="TraesCS6A02G212500.1">
    <property type="protein sequence ID" value="TraesCS6A02G212500.1"/>
    <property type="gene ID" value="TraesCS6A02G212500"/>
</dbReference>